<dbReference type="PROSITE" id="PS01031">
    <property type="entry name" value="SHSP"/>
    <property type="match status" value="1"/>
</dbReference>
<evidence type="ECO:0000313" key="6">
    <source>
        <dbReference type="Proteomes" id="UP000010816"/>
    </source>
</evidence>
<dbReference type="InterPro" id="IPR002068">
    <property type="entry name" value="A-crystallin/Hsp20_dom"/>
</dbReference>
<dbReference type="HOGENOM" id="CLU_046737_9_3_6"/>
<dbReference type="AlphaFoldDB" id="L0H2J1"/>
<evidence type="ECO:0000313" key="5">
    <source>
        <dbReference type="EMBL" id="AGA92272.1"/>
    </source>
</evidence>
<dbReference type="SUPFAM" id="SSF49764">
    <property type="entry name" value="HSP20-like chaperones"/>
    <property type="match status" value="1"/>
</dbReference>
<sequence>MNETNAMKGREAGEMSSADTTEATLLPPVDIYEDAAGITIEADLPGVSRERLSIQVDTDTLTIEGEAAIEMPEGMQALYADLRSTGFRRSFTLSRELQADKITAQMKDGVLTLRVPKRAEAQPRKIEISVG</sequence>
<feature type="region of interest" description="Disordered" evidence="3">
    <location>
        <begin position="1"/>
        <end position="24"/>
    </location>
</feature>
<dbReference type="eggNOG" id="COG0071">
    <property type="taxonomic scope" value="Bacteria"/>
</dbReference>
<dbReference type="InterPro" id="IPR031107">
    <property type="entry name" value="Small_HSP"/>
</dbReference>
<dbReference type="PANTHER" id="PTHR11527">
    <property type="entry name" value="HEAT-SHOCK PROTEIN 20 FAMILY MEMBER"/>
    <property type="match status" value="1"/>
</dbReference>
<dbReference type="STRING" id="765912.Thimo_3616"/>
<comment type="similarity">
    <text evidence="1 2">Belongs to the small heat shock protein (HSP20) family.</text>
</comment>
<evidence type="ECO:0000259" key="4">
    <source>
        <dbReference type="PROSITE" id="PS01031"/>
    </source>
</evidence>
<keyword evidence="6" id="KW-1185">Reference proteome</keyword>
<feature type="domain" description="SHSP" evidence="4">
    <location>
        <begin position="20"/>
        <end position="131"/>
    </location>
</feature>
<dbReference type="Gene3D" id="2.60.40.790">
    <property type="match status" value="1"/>
</dbReference>
<organism evidence="5 6">
    <name type="scientific">Thioflavicoccus mobilis 8321</name>
    <dbReference type="NCBI Taxonomy" id="765912"/>
    <lineage>
        <taxon>Bacteria</taxon>
        <taxon>Pseudomonadati</taxon>
        <taxon>Pseudomonadota</taxon>
        <taxon>Gammaproteobacteria</taxon>
        <taxon>Chromatiales</taxon>
        <taxon>Chromatiaceae</taxon>
        <taxon>Thioflavicoccus</taxon>
    </lineage>
</organism>
<protein>
    <submittedName>
        <fullName evidence="5">Molecular chaperone (Small heat shock protein)</fullName>
    </submittedName>
</protein>
<dbReference type="KEGG" id="tmb:Thimo_3616"/>
<dbReference type="InterPro" id="IPR008978">
    <property type="entry name" value="HSP20-like_chaperone"/>
</dbReference>
<gene>
    <name evidence="5" type="ORF">Thimo_3616</name>
</gene>
<accession>L0H2J1</accession>
<dbReference type="Proteomes" id="UP000010816">
    <property type="component" value="Chromosome"/>
</dbReference>
<proteinExistence type="inferred from homology"/>
<dbReference type="CDD" id="cd06464">
    <property type="entry name" value="ACD_sHsps-like"/>
    <property type="match status" value="1"/>
</dbReference>
<keyword evidence="5" id="KW-0346">Stress response</keyword>
<reference evidence="5 6" key="1">
    <citation type="submission" date="2011-09" db="EMBL/GenBank/DDBJ databases">
        <title>Complete sequence of chromosome of Thioflavicoccus mobilis 8321.</title>
        <authorList>
            <consortium name="US DOE Joint Genome Institute"/>
            <person name="Lucas S."/>
            <person name="Han J."/>
            <person name="Lapidus A."/>
            <person name="Cheng J.-F."/>
            <person name="Goodwin L."/>
            <person name="Pitluck S."/>
            <person name="Peters L."/>
            <person name="Ovchinnikova G."/>
            <person name="Lu M."/>
            <person name="Detter J.C."/>
            <person name="Han C."/>
            <person name="Tapia R."/>
            <person name="Land M."/>
            <person name="Hauser L."/>
            <person name="Kyrpides N."/>
            <person name="Ivanova N."/>
            <person name="Pagani I."/>
            <person name="Vogl K."/>
            <person name="Liu Z."/>
            <person name="Imhoff J."/>
            <person name="Thiel V."/>
            <person name="Frigaard N.-U."/>
            <person name="Bryant D."/>
            <person name="Woyke T."/>
        </authorList>
    </citation>
    <scope>NUCLEOTIDE SEQUENCE [LARGE SCALE GENOMIC DNA]</scope>
    <source>
        <strain evidence="5 6">8321</strain>
    </source>
</reference>
<evidence type="ECO:0000256" key="2">
    <source>
        <dbReference type="RuleBase" id="RU003616"/>
    </source>
</evidence>
<dbReference type="PATRIC" id="fig|765912.4.peg.3539"/>
<dbReference type="Pfam" id="PF00011">
    <property type="entry name" value="HSP20"/>
    <property type="match status" value="1"/>
</dbReference>
<evidence type="ECO:0000256" key="1">
    <source>
        <dbReference type="PROSITE-ProRule" id="PRU00285"/>
    </source>
</evidence>
<dbReference type="RefSeq" id="WP_015282397.1">
    <property type="nucleotide sequence ID" value="NC_019940.1"/>
</dbReference>
<dbReference type="EMBL" id="CP003051">
    <property type="protein sequence ID" value="AGA92272.1"/>
    <property type="molecule type" value="Genomic_DNA"/>
</dbReference>
<dbReference type="OrthoDB" id="9788892at2"/>
<name>L0H2J1_9GAMM</name>
<evidence type="ECO:0000256" key="3">
    <source>
        <dbReference type="SAM" id="MobiDB-lite"/>
    </source>
</evidence>